<evidence type="ECO:0000256" key="6">
    <source>
        <dbReference type="ARBA" id="ARBA00023157"/>
    </source>
</evidence>
<comment type="catalytic activity">
    <reaction evidence="8">
        <text>[RNA] containing guanosine + H2O = an [RNA fragment]-3'-guanosine-3'-phosphate + a 5'-hydroxy-ribonucleotide-3'-[RNA fragment].</text>
        <dbReference type="EC" id="4.6.1.24"/>
    </reaction>
</comment>
<keyword evidence="7" id="KW-0456">Lyase</keyword>
<feature type="signal peptide" evidence="9">
    <location>
        <begin position="1"/>
        <end position="18"/>
    </location>
</feature>
<keyword evidence="6" id="KW-1015">Disulfide bond</keyword>
<evidence type="ECO:0000256" key="9">
    <source>
        <dbReference type="SAM" id="SignalP"/>
    </source>
</evidence>
<dbReference type="InterPro" id="IPR016191">
    <property type="entry name" value="Ribonuclease/ribotoxin"/>
</dbReference>
<dbReference type="Pfam" id="PF00545">
    <property type="entry name" value="Ribonuclease"/>
    <property type="match status" value="1"/>
</dbReference>
<comment type="caution">
    <text evidence="10">The sequence shown here is derived from an EMBL/GenBank/DDBJ whole genome shotgun (WGS) entry which is preliminary data.</text>
</comment>
<evidence type="ECO:0000256" key="1">
    <source>
        <dbReference type="ARBA" id="ARBA00009006"/>
    </source>
</evidence>
<evidence type="ECO:0000256" key="5">
    <source>
        <dbReference type="ARBA" id="ARBA00022801"/>
    </source>
</evidence>
<comment type="similarity">
    <text evidence="1">Belongs to the ribonuclease N1/T1 family.</text>
</comment>
<dbReference type="Gene3D" id="3.10.450.30">
    <property type="entry name" value="Microbial ribonucleases"/>
    <property type="match status" value="1"/>
</dbReference>
<dbReference type="EC" id="4.6.1.24" evidence="2"/>
<gene>
    <name evidence="10" type="ORF">BP6252_09507</name>
</gene>
<dbReference type="STRING" id="1849047.A0A3D8R2G3"/>
<evidence type="ECO:0000313" key="10">
    <source>
        <dbReference type="EMBL" id="RDW68111.1"/>
    </source>
</evidence>
<keyword evidence="5" id="KW-0378">Hydrolase</keyword>
<dbReference type="GO" id="GO:0016787">
    <property type="term" value="F:hydrolase activity"/>
    <property type="evidence" value="ECO:0007669"/>
    <property type="project" value="UniProtKB-KW"/>
</dbReference>
<evidence type="ECO:0000256" key="8">
    <source>
        <dbReference type="ARBA" id="ARBA00034015"/>
    </source>
</evidence>
<sequence length="134" mass="13801">MFSINPLTILLLLPLSLASPINPNLEGRQSATTCGSVAYTVKDTTNCRNAAYSYYGQGGTAGGSTYPHTYNNYEGFSFSVSGTYLEFPLVKNGAYSGGAPGADRCIINTSGVYAGAITHTGASGNNFVGCSGTS</sequence>
<keyword evidence="9" id="KW-0732">Signal</keyword>
<accession>A0A3D8R2G3</accession>
<dbReference type="Proteomes" id="UP000256645">
    <property type="component" value="Unassembled WGS sequence"/>
</dbReference>
<dbReference type="SUPFAM" id="SSF53933">
    <property type="entry name" value="Microbial ribonucleases"/>
    <property type="match status" value="1"/>
</dbReference>
<evidence type="ECO:0000256" key="7">
    <source>
        <dbReference type="ARBA" id="ARBA00023239"/>
    </source>
</evidence>
<evidence type="ECO:0000256" key="3">
    <source>
        <dbReference type="ARBA" id="ARBA00022722"/>
    </source>
</evidence>
<keyword evidence="3" id="KW-0540">Nuclease</keyword>
<name>A0A3D8R2G3_9HELO</name>
<keyword evidence="11" id="KW-1185">Reference proteome</keyword>
<dbReference type="AlphaFoldDB" id="A0A3D8R2G3"/>
<dbReference type="GO" id="GO:0003723">
    <property type="term" value="F:RNA binding"/>
    <property type="evidence" value="ECO:0007669"/>
    <property type="project" value="InterPro"/>
</dbReference>
<dbReference type="EMBL" id="PDLM01000010">
    <property type="protein sequence ID" value="RDW68111.1"/>
    <property type="molecule type" value="Genomic_DNA"/>
</dbReference>
<dbReference type="InterPro" id="IPR000026">
    <property type="entry name" value="N1-like"/>
</dbReference>
<proteinExistence type="inferred from homology"/>
<dbReference type="PANTHER" id="PTHR42104">
    <property type="entry name" value="EXTRACELLULAR GUANYL-SPECIFIC RIBONUCLEASE RNTA (AFU_ORTHOLOGUE AFUA_4G03230)"/>
    <property type="match status" value="1"/>
</dbReference>
<dbReference type="OrthoDB" id="5425539at2759"/>
<evidence type="ECO:0000313" key="11">
    <source>
        <dbReference type="Proteomes" id="UP000256645"/>
    </source>
</evidence>
<feature type="chain" id="PRO_5017595972" description="ribonuclease T1" evidence="9">
    <location>
        <begin position="19"/>
        <end position="134"/>
    </location>
</feature>
<keyword evidence="4" id="KW-0255">Endonuclease</keyword>
<evidence type="ECO:0000256" key="2">
    <source>
        <dbReference type="ARBA" id="ARBA00012549"/>
    </source>
</evidence>
<protein>
    <recommendedName>
        <fullName evidence="2">ribonuclease T1</fullName>
        <ecNumber evidence="2">4.6.1.24</ecNumber>
    </recommendedName>
</protein>
<reference evidence="10 11" key="1">
    <citation type="journal article" date="2018" name="IMA Fungus">
        <title>IMA Genome-F 9: Draft genome sequence of Annulohypoxylon stygium, Aspergillus mulundensis, Berkeleyomyces basicola (syn. Thielaviopsis basicola), Ceratocystis smalleyi, two Cercospora beticola strains, Coleophoma cylindrospora, Fusarium fracticaudum, Phialophora cf. hyalina, and Morchella septimelata.</title>
        <authorList>
            <person name="Wingfield B.D."/>
            <person name="Bills G.F."/>
            <person name="Dong Y."/>
            <person name="Huang W."/>
            <person name="Nel W.J."/>
            <person name="Swalarsk-Parry B.S."/>
            <person name="Vaghefi N."/>
            <person name="Wilken P.M."/>
            <person name="An Z."/>
            <person name="de Beer Z.W."/>
            <person name="De Vos L."/>
            <person name="Chen L."/>
            <person name="Duong T.A."/>
            <person name="Gao Y."/>
            <person name="Hammerbacher A."/>
            <person name="Kikkert J.R."/>
            <person name="Li Y."/>
            <person name="Li H."/>
            <person name="Li K."/>
            <person name="Li Q."/>
            <person name="Liu X."/>
            <person name="Ma X."/>
            <person name="Naidoo K."/>
            <person name="Pethybridge S.J."/>
            <person name="Sun J."/>
            <person name="Steenkamp E.T."/>
            <person name="van der Nest M.A."/>
            <person name="van Wyk S."/>
            <person name="Wingfield M.J."/>
            <person name="Xiong C."/>
            <person name="Yue Q."/>
            <person name="Zhang X."/>
        </authorList>
    </citation>
    <scope>NUCLEOTIDE SEQUENCE [LARGE SCALE GENOMIC DNA]</scope>
    <source>
        <strain evidence="10 11">BP6252</strain>
    </source>
</reference>
<dbReference type="PANTHER" id="PTHR42104:SF1">
    <property type="entry name" value="EXTRACELLULAR GUANYL-SPECIFIC RIBONUCLEASE RNTA (AFU_ORTHOLOGUE AFUA_4G03230)"/>
    <property type="match status" value="1"/>
</dbReference>
<evidence type="ECO:0000256" key="4">
    <source>
        <dbReference type="ARBA" id="ARBA00022759"/>
    </source>
</evidence>
<organism evidence="10 11">
    <name type="scientific">Coleophoma cylindrospora</name>
    <dbReference type="NCBI Taxonomy" id="1849047"/>
    <lineage>
        <taxon>Eukaryota</taxon>
        <taxon>Fungi</taxon>
        <taxon>Dikarya</taxon>
        <taxon>Ascomycota</taxon>
        <taxon>Pezizomycotina</taxon>
        <taxon>Leotiomycetes</taxon>
        <taxon>Helotiales</taxon>
        <taxon>Dermateaceae</taxon>
        <taxon>Coleophoma</taxon>
    </lineage>
</organism>
<dbReference type="GO" id="GO:0046589">
    <property type="term" value="F:ribonuclease T1 activity"/>
    <property type="evidence" value="ECO:0007669"/>
    <property type="project" value="UniProtKB-EC"/>
</dbReference>